<evidence type="ECO:0000256" key="1">
    <source>
        <dbReference type="SAM" id="Phobius"/>
    </source>
</evidence>
<feature type="transmembrane region" description="Helical" evidence="1">
    <location>
        <begin position="59"/>
        <end position="80"/>
    </location>
</feature>
<evidence type="ECO:0008006" key="4">
    <source>
        <dbReference type="Google" id="ProtNLM"/>
    </source>
</evidence>
<gene>
    <name evidence="2" type="ORF">HD841_001675</name>
</gene>
<accession>A0A7Y9FM96</accession>
<proteinExistence type="predicted"/>
<sequence length="177" mass="19030">MMDGATPRPDIVPPGVAPPILPLRFSYHRAVAPLVWALVAVGVVELAVTHLLVALWHPAAAVLVSLLTLGGLLWLIRAVLMMKHRPALLDRERLVMQVGTIRRVAIPLRNIAGLRPSIDSSAMKQRSVLNLALLAYPNLVVDLVTPLPGRRNVTTIAHRLDDPAAFVAAWKALGAGG</sequence>
<dbReference type="AlphaFoldDB" id="A0A7Y9FM96"/>
<name>A0A7Y9FM96_9SPHN</name>
<dbReference type="EMBL" id="JACCBY010000002">
    <property type="protein sequence ID" value="NYD89895.1"/>
    <property type="molecule type" value="Genomic_DNA"/>
</dbReference>
<keyword evidence="1" id="KW-1133">Transmembrane helix</keyword>
<protein>
    <recommendedName>
        <fullName evidence="4">DUF304 domain-containing protein</fullName>
    </recommendedName>
</protein>
<organism evidence="2 3">
    <name type="scientific">Sphingomonas melonis</name>
    <dbReference type="NCBI Taxonomy" id="152682"/>
    <lineage>
        <taxon>Bacteria</taxon>
        <taxon>Pseudomonadati</taxon>
        <taxon>Pseudomonadota</taxon>
        <taxon>Alphaproteobacteria</taxon>
        <taxon>Sphingomonadales</taxon>
        <taxon>Sphingomonadaceae</taxon>
        <taxon>Sphingomonas</taxon>
    </lineage>
</organism>
<reference evidence="2 3" key="1">
    <citation type="submission" date="2020-08" db="EMBL/GenBank/DDBJ databases">
        <title>The Agave Microbiome: Exploring the role of microbial communities in plant adaptations to desert environments.</title>
        <authorList>
            <person name="Partida-Martinez L.P."/>
        </authorList>
    </citation>
    <scope>NUCLEOTIDE SEQUENCE [LARGE SCALE GENOMIC DNA]</scope>
    <source>
        <strain evidence="2 3">AS2.3</strain>
    </source>
</reference>
<comment type="caution">
    <text evidence="2">The sequence shown here is derived from an EMBL/GenBank/DDBJ whole genome shotgun (WGS) entry which is preliminary data.</text>
</comment>
<evidence type="ECO:0000313" key="2">
    <source>
        <dbReference type="EMBL" id="NYD89895.1"/>
    </source>
</evidence>
<feature type="transmembrane region" description="Helical" evidence="1">
    <location>
        <begin position="30"/>
        <end position="53"/>
    </location>
</feature>
<keyword evidence="3" id="KW-1185">Reference proteome</keyword>
<evidence type="ECO:0000313" key="3">
    <source>
        <dbReference type="Proteomes" id="UP000517753"/>
    </source>
</evidence>
<keyword evidence="1" id="KW-0812">Transmembrane</keyword>
<dbReference type="Proteomes" id="UP000517753">
    <property type="component" value="Unassembled WGS sequence"/>
</dbReference>
<keyword evidence="1" id="KW-0472">Membrane</keyword>
<dbReference type="RefSeq" id="WP_179508396.1">
    <property type="nucleotide sequence ID" value="NZ_JACCBY010000002.1"/>
</dbReference>